<gene>
    <name evidence="3" type="ORF">G6321_00015625</name>
    <name evidence="2" type="ORF">G6321_02645</name>
</gene>
<dbReference type="EMBL" id="CP088280">
    <property type="protein sequence ID" value="UGX96489.1"/>
    <property type="molecule type" value="Genomic_DNA"/>
</dbReference>
<name>A0A7Z0Q5Q1_9BRAD</name>
<reference evidence="3 4" key="1">
    <citation type="journal article" date="2017" name="Syst. Appl. Microbiol.">
        <title>Soybeans inoculated with root zone soils of Canadian native legumes harbour diverse and novel Bradyrhizobium spp. that possess agricultural potential.</title>
        <authorList>
            <person name="Bromfield E.S.P."/>
            <person name="Cloutier S."/>
            <person name="Tambong J.T."/>
            <person name="Tran Thi T.V."/>
        </authorList>
    </citation>
    <scope>NUCLEOTIDE SEQUENCE [LARGE SCALE GENOMIC DNA]</scope>
    <source>
        <strain evidence="3 4">323S2</strain>
    </source>
</reference>
<dbReference type="AlphaFoldDB" id="A0A7Z0Q5Q1"/>
<dbReference type="Proteomes" id="UP000564836">
    <property type="component" value="Chromosome"/>
</dbReference>
<proteinExistence type="predicted"/>
<reference evidence="3 4" key="3">
    <citation type="journal article" date="2022" name="Int. J. Syst. Evol. Microbiol.">
        <title>Strains of Bradyrhizobium barranii sp. nov. associated with legumes native to Canada are symbionts of soybeans and belong to different subspecies (subsp. barranii subsp. nov. and subsp. apii subsp. nov.) and symbiovars (sv. glycinearum and sv. septentrionale).</title>
        <authorList>
            <person name="Bromfield E.S.P."/>
            <person name="Cloutier S."/>
            <person name="Wasai-Hara S."/>
            <person name="Minamisawa K."/>
        </authorList>
    </citation>
    <scope>NUCLEOTIDE SEQUENCE [LARGE SCALE GENOMIC DNA]</scope>
    <source>
        <strain evidence="3 4">323S2</strain>
    </source>
</reference>
<feature type="compositionally biased region" description="Low complexity" evidence="1">
    <location>
        <begin position="64"/>
        <end position="76"/>
    </location>
</feature>
<evidence type="ECO:0000256" key="1">
    <source>
        <dbReference type="SAM" id="MobiDB-lite"/>
    </source>
</evidence>
<dbReference type="RefSeq" id="WP_166342919.1">
    <property type="nucleotide sequence ID" value="NZ_CP088280.1"/>
</dbReference>
<evidence type="ECO:0000313" key="2">
    <source>
        <dbReference type="EMBL" id="NYY87359.1"/>
    </source>
</evidence>
<feature type="region of interest" description="Disordered" evidence="1">
    <location>
        <begin position="58"/>
        <end position="90"/>
    </location>
</feature>
<protein>
    <recommendedName>
        <fullName evidence="5">Mu-like prophage FluMu N-terminal domain-containing protein</fullName>
    </recommendedName>
</protein>
<evidence type="ECO:0008006" key="5">
    <source>
        <dbReference type="Google" id="ProtNLM"/>
    </source>
</evidence>
<evidence type="ECO:0000313" key="4">
    <source>
        <dbReference type="Proteomes" id="UP000564836"/>
    </source>
</evidence>
<evidence type="ECO:0000313" key="3">
    <source>
        <dbReference type="EMBL" id="UGX96489.1"/>
    </source>
</evidence>
<reference evidence="2" key="2">
    <citation type="submission" date="2020-06" db="EMBL/GenBank/DDBJ databases">
        <title>Whole Genome Sequence of Bradyrhizobium sp. Strain 323S2.</title>
        <authorList>
            <person name="Bromfield E.S.P."/>
        </authorList>
    </citation>
    <scope>NUCLEOTIDE SEQUENCE [LARGE SCALE GENOMIC DNA]</scope>
    <source>
        <strain evidence="2">323S2</strain>
    </source>
</reference>
<organism evidence="2">
    <name type="scientific">Bradyrhizobium barranii subsp. barranii</name>
    <dbReference type="NCBI Taxonomy" id="2823807"/>
    <lineage>
        <taxon>Bacteria</taxon>
        <taxon>Pseudomonadati</taxon>
        <taxon>Pseudomonadota</taxon>
        <taxon>Alphaproteobacteria</taxon>
        <taxon>Hyphomicrobiales</taxon>
        <taxon>Nitrobacteraceae</taxon>
        <taxon>Bradyrhizobium</taxon>
        <taxon>Bradyrhizobium barranii</taxon>
    </lineage>
</organism>
<sequence length="147" mass="15401">MPLYRGLVTIKRDGRYIPPGTPVEMTENEAKALGPARVVLDQNPVSAVAEIAPDSASTLAGIESAGDAPGDAPSADEVPPASHQTDGASTRVVDIASAIDLLDEKKDFFKSGHRQGKPKQKPIEEIVGFDITDEEIDAALALRASGV</sequence>
<accession>A0A7Z0Q5Q1</accession>
<dbReference type="EMBL" id="JACBFH010000001">
    <property type="protein sequence ID" value="NYY87359.1"/>
    <property type="molecule type" value="Genomic_DNA"/>
</dbReference>